<dbReference type="GO" id="GO:0030151">
    <property type="term" value="F:molybdenum ion binding"/>
    <property type="evidence" value="ECO:0007669"/>
    <property type="project" value="InterPro"/>
</dbReference>
<evidence type="ECO:0000313" key="2">
    <source>
        <dbReference type="EMBL" id="KDM92856.1"/>
    </source>
</evidence>
<dbReference type="Pfam" id="PF03475">
    <property type="entry name" value="YiiM_3-alpha"/>
    <property type="match status" value="1"/>
</dbReference>
<dbReference type="SUPFAM" id="SSF50800">
    <property type="entry name" value="PK beta-barrel domain-like"/>
    <property type="match status" value="1"/>
</dbReference>
<dbReference type="Pfam" id="PF03473">
    <property type="entry name" value="MOSC"/>
    <property type="match status" value="1"/>
</dbReference>
<organism evidence="2 3">
    <name type="scientific">Photobacterium galatheae</name>
    <dbReference type="NCBI Taxonomy" id="1654360"/>
    <lineage>
        <taxon>Bacteria</taxon>
        <taxon>Pseudomonadati</taxon>
        <taxon>Pseudomonadota</taxon>
        <taxon>Gammaproteobacteria</taxon>
        <taxon>Vibrionales</taxon>
        <taxon>Vibrionaceae</taxon>
        <taxon>Photobacterium</taxon>
    </lineage>
</organism>
<dbReference type="InterPro" id="IPR005302">
    <property type="entry name" value="MoCF_Sase_C"/>
</dbReference>
<comment type="caution">
    <text evidence="2">The sequence shown here is derived from an EMBL/GenBank/DDBJ whole genome shotgun (WGS) entry which is preliminary data.</text>
</comment>
<dbReference type="PANTHER" id="PTHR30212:SF2">
    <property type="entry name" value="PROTEIN YIIM"/>
    <property type="match status" value="1"/>
</dbReference>
<dbReference type="GO" id="GO:0003824">
    <property type="term" value="F:catalytic activity"/>
    <property type="evidence" value="ECO:0007669"/>
    <property type="project" value="InterPro"/>
</dbReference>
<accession>A0A066RUR9</accession>
<dbReference type="PROSITE" id="PS51340">
    <property type="entry name" value="MOSC"/>
    <property type="match status" value="1"/>
</dbReference>
<name>A0A066RUR9_9GAMM</name>
<proteinExistence type="predicted"/>
<evidence type="ECO:0000259" key="1">
    <source>
        <dbReference type="PROSITE" id="PS51340"/>
    </source>
</evidence>
<sequence length="229" mass="26447">MINPETSLLLQGLYAGKVAQHFGITTAMVKQPVMGQMYLSETGLAEDECAEVRFHGGKERALHQYPQEHYAFWQQQYPEREWVSPSMGENLSSLGMTEDNVRIGDRYRWGEAIIEISQPRSPCFKMNARWDLQGFSEVMQTSGRCGWLYRVIQPGYVSAEEPLVLIQAGDERFTVKQVLDWYFNDPMNVDKLRLLQSCRALSEKWRGTIGKRLETGELENWQFRLKGKA</sequence>
<dbReference type="RefSeq" id="WP_235199544.1">
    <property type="nucleotide sequence ID" value="NZ_JAGSGC010000002.1"/>
</dbReference>
<evidence type="ECO:0000313" key="3">
    <source>
        <dbReference type="Proteomes" id="UP000027192"/>
    </source>
</evidence>
<dbReference type="Gene3D" id="2.40.33.20">
    <property type="entry name" value="PK beta-barrel domain-like"/>
    <property type="match status" value="1"/>
</dbReference>
<reference evidence="2 3" key="1">
    <citation type="submission" date="2014-04" db="EMBL/GenBank/DDBJ databases">
        <title>Draft genome sequence of Photobacterium halotolerans S2753: a solonamide, ngercheumicin and holomycin producer.</title>
        <authorList>
            <person name="Machado H.R."/>
            <person name="Gram L."/>
        </authorList>
    </citation>
    <scope>NUCLEOTIDE SEQUENCE [LARGE SCALE GENOMIC DNA]</scope>
    <source>
        <strain evidence="2 3">S2753</strain>
    </source>
</reference>
<dbReference type="Proteomes" id="UP000027192">
    <property type="component" value="Unassembled WGS sequence"/>
</dbReference>
<feature type="domain" description="MOSC" evidence="1">
    <location>
        <begin position="31"/>
        <end position="166"/>
    </location>
</feature>
<dbReference type="STRING" id="1654360.EA58_03610"/>
<dbReference type="AlphaFoldDB" id="A0A066RUR9"/>
<protein>
    <submittedName>
        <fullName evidence="2">Sulfurase</fullName>
    </submittedName>
</protein>
<dbReference type="InterPro" id="IPR011037">
    <property type="entry name" value="Pyrv_Knase-like_insert_dom_sf"/>
</dbReference>
<dbReference type="InterPro" id="IPR005163">
    <property type="entry name" value="Tri_helical_YiiM-like"/>
</dbReference>
<gene>
    <name evidence="2" type="ORF">EA58_03610</name>
</gene>
<dbReference type="InterPro" id="IPR052353">
    <property type="entry name" value="Benzoxazolinone_Detox_Enz"/>
</dbReference>
<dbReference type="EMBL" id="JMIB01000005">
    <property type="protein sequence ID" value="KDM92856.1"/>
    <property type="molecule type" value="Genomic_DNA"/>
</dbReference>
<keyword evidence="3" id="KW-1185">Reference proteome</keyword>
<dbReference type="PANTHER" id="PTHR30212">
    <property type="entry name" value="PROTEIN YIIM"/>
    <property type="match status" value="1"/>
</dbReference>
<dbReference type="GO" id="GO:0030170">
    <property type="term" value="F:pyridoxal phosphate binding"/>
    <property type="evidence" value="ECO:0007669"/>
    <property type="project" value="InterPro"/>
</dbReference>